<dbReference type="Proteomes" id="UP000887572">
    <property type="component" value="Unplaced"/>
</dbReference>
<evidence type="ECO:0000313" key="3">
    <source>
        <dbReference type="WBParaSite" id="Gr19_v10_g17084.t1"/>
    </source>
</evidence>
<keyword evidence="2" id="KW-1185">Reference proteome</keyword>
<evidence type="ECO:0000313" key="2">
    <source>
        <dbReference type="Proteomes" id="UP000887572"/>
    </source>
</evidence>
<feature type="compositionally biased region" description="Polar residues" evidence="1">
    <location>
        <begin position="1"/>
        <end position="25"/>
    </location>
</feature>
<dbReference type="WBParaSite" id="Gr19_v10_g17084.t1">
    <property type="protein sequence ID" value="Gr19_v10_g17084.t1"/>
    <property type="gene ID" value="Gr19_v10_g17084"/>
</dbReference>
<reference evidence="3" key="1">
    <citation type="submission" date="2022-11" db="UniProtKB">
        <authorList>
            <consortium name="WormBaseParasite"/>
        </authorList>
    </citation>
    <scope>IDENTIFICATION</scope>
</reference>
<evidence type="ECO:0000256" key="1">
    <source>
        <dbReference type="SAM" id="MobiDB-lite"/>
    </source>
</evidence>
<dbReference type="AlphaFoldDB" id="A0A914HFN1"/>
<organism evidence="2 3">
    <name type="scientific">Globodera rostochiensis</name>
    <name type="common">Golden nematode worm</name>
    <name type="synonym">Heterodera rostochiensis</name>
    <dbReference type="NCBI Taxonomy" id="31243"/>
    <lineage>
        <taxon>Eukaryota</taxon>
        <taxon>Metazoa</taxon>
        <taxon>Ecdysozoa</taxon>
        <taxon>Nematoda</taxon>
        <taxon>Chromadorea</taxon>
        <taxon>Rhabditida</taxon>
        <taxon>Tylenchina</taxon>
        <taxon>Tylenchomorpha</taxon>
        <taxon>Tylenchoidea</taxon>
        <taxon>Heteroderidae</taxon>
        <taxon>Heteroderinae</taxon>
        <taxon>Globodera</taxon>
    </lineage>
</organism>
<name>A0A914HFN1_GLORO</name>
<feature type="region of interest" description="Disordered" evidence="1">
    <location>
        <begin position="1"/>
        <end position="43"/>
    </location>
</feature>
<accession>A0A914HFN1</accession>
<protein>
    <submittedName>
        <fullName evidence="3">Uncharacterized protein</fullName>
    </submittedName>
</protein>
<feature type="compositionally biased region" description="Gly residues" evidence="1">
    <location>
        <begin position="31"/>
        <end position="42"/>
    </location>
</feature>
<proteinExistence type="predicted"/>
<sequence>MSSEFETSEYRSTIQPRSAHTQSRQSSTGFPSGGGVGGGGSGAQKKNCLFVPPIVVPPFIYSFITQKQQQRRINLRSQKAVVVGPTRPFITAVFVAGGHTPQMRVIHPRDWGKE</sequence>